<evidence type="ECO:0000313" key="2">
    <source>
        <dbReference type="EMBL" id="VDN06523.1"/>
    </source>
</evidence>
<proteinExistence type="predicted"/>
<evidence type="ECO:0000313" key="4">
    <source>
        <dbReference type="WBParaSite" id="TCLT_0000894201-mRNA-1"/>
    </source>
</evidence>
<dbReference type="EMBL" id="UYYF01004704">
    <property type="protein sequence ID" value="VDN06523.1"/>
    <property type="molecule type" value="Genomic_DNA"/>
</dbReference>
<reference evidence="2 3" key="2">
    <citation type="submission" date="2018-11" db="EMBL/GenBank/DDBJ databases">
        <authorList>
            <consortium name="Pathogen Informatics"/>
        </authorList>
    </citation>
    <scope>NUCLEOTIDE SEQUENCE [LARGE SCALE GENOMIC DNA]</scope>
</reference>
<keyword evidence="3" id="KW-1185">Reference proteome</keyword>
<dbReference type="AlphaFoldDB" id="A0A0N5D7A3"/>
<name>A0A0N5D7A3_THECL</name>
<keyword evidence="1" id="KW-0472">Membrane</keyword>
<keyword evidence="1" id="KW-1133">Transmembrane helix</keyword>
<sequence length="158" mass="17913">MSTIQQELIIVNFNVFIRSIMSLANEIRKNLSDLIYREKIDDSGYLCYYKNLASENPITYLCDVGCCPDGCCSSQKIKITASYDLAVILLFIFVFAIISSAIAMFIIYCVYHSKKNDNGYEFSGSFVEDSTMGSQAHGLPTHSIVRRYLPQISCMKMY</sequence>
<dbReference type="WBParaSite" id="TCLT_0000894201-mRNA-1">
    <property type="protein sequence ID" value="TCLT_0000894201-mRNA-1"/>
    <property type="gene ID" value="TCLT_0000894201"/>
</dbReference>
<gene>
    <name evidence="2" type="ORF">TCLT_LOCUS8931</name>
</gene>
<dbReference type="OrthoDB" id="5844701at2759"/>
<evidence type="ECO:0000313" key="3">
    <source>
        <dbReference type="Proteomes" id="UP000276776"/>
    </source>
</evidence>
<reference evidence="4" key="1">
    <citation type="submission" date="2017-02" db="UniProtKB">
        <authorList>
            <consortium name="WormBaseParasite"/>
        </authorList>
    </citation>
    <scope>IDENTIFICATION</scope>
</reference>
<feature type="transmembrane region" description="Helical" evidence="1">
    <location>
        <begin position="85"/>
        <end position="108"/>
    </location>
</feature>
<accession>A0A0N5D7A3</accession>
<dbReference type="Proteomes" id="UP000276776">
    <property type="component" value="Unassembled WGS sequence"/>
</dbReference>
<keyword evidence="1" id="KW-0812">Transmembrane</keyword>
<protein>
    <submittedName>
        <fullName evidence="4">CX domain-containing protein</fullName>
    </submittedName>
</protein>
<evidence type="ECO:0000256" key="1">
    <source>
        <dbReference type="SAM" id="Phobius"/>
    </source>
</evidence>
<organism evidence="4">
    <name type="scientific">Thelazia callipaeda</name>
    <name type="common">Oriental eyeworm</name>
    <name type="synonym">Parasitic nematode</name>
    <dbReference type="NCBI Taxonomy" id="103827"/>
    <lineage>
        <taxon>Eukaryota</taxon>
        <taxon>Metazoa</taxon>
        <taxon>Ecdysozoa</taxon>
        <taxon>Nematoda</taxon>
        <taxon>Chromadorea</taxon>
        <taxon>Rhabditida</taxon>
        <taxon>Spirurina</taxon>
        <taxon>Spiruromorpha</taxon>
        <taxon>Thelazioidea</taxon>
        <taxon>Thelaziidae</taxon>
        <taxon>Thelazia</taxon>
    </lineage>
</organism>